<sequence length="103" mass="11178">MHLSSSGLFNRTPGLDCFRDISRLSGRIPPVHVLLLTGPISGPSVSLRAACWDVDGALTPALTGRKLRREADETQTQLMDDMSSQAREPPPPPPPPPLLLEEK</sequence>
<evidence type="ECO:0000313" key="2">
    <source>
        <dbReference type="EMBL" id="CAB1447883.1"/>
    </source>
</evidence>
<dbReference type="Proteomes" id="UP001153269">
    <property type="component" value="Unassembled WGS sequence"/>
</dbReference>
<comment type="caution">
    <text evidence="2">The sequence shown here is derived from an EMBL/GenBank/DDBJ whole genome shotgun (WGS) entry which is preliminary data.</text>
</comment>
<feature type="compositionally biased region" description="Polar residues" evidence="1">
    <location>
        <begin position="74"/>
        <end position="86"/>
    </location>
</feature>
<dbReference type="EMBL" id="CADEAL010003959">
    <property type="protein sequence ID" value="CAB1447883.1"/>
    <property type="molecule type" value="Genomic_DNA"/>
</dbReference>
<organism evidence="2 3">
    <name type="scientific">Pleuronectes platessa</name>
    <name type="common">European plaice</name>
    <dbReference type="NCBI Taxonomy" id="8262"/>
    <lineage>
        <taxon>Eukaryota</taxon>
        <taxon>Metazoa</taxon>
        <taxon>Chordata</taxon>
        <taxon>Craniata</taxon>
        <taxon>Vertebrata</taxon>
        <taxon>Euteleostomi</taxon>
        <taxon>Actinopterygii</taxon>
        <taxon>Neopterygii</taxon>
        <taxon>Teleostei</taxon>
        <taxon>Neoteleostei</taxon>
        <taxon>Acanthomorphata</taxon>
        <taxon>Carangaria</taxon>
        <taxon>Pleuronectiformes</taxon>
        <taxon>Pleuronectoidei</taxon>
        <taxon>Pleuronectidae</taxon>
        <taxon>Pleuronectes</taxon>
    </lineage>
</organism>
<gene>
    <name evidence="2" type="ORF">PLEPLA_LOCUS35551</name>
</gene>
<protein>
    <submittedName>
        <fullName evidence="2">Uncharacterized protein</fullName>
    </submittedName>
</protein>
<evidence type="ECO:0000256" key="1">
    <source>
        <dbReference type="SAM" id="MobiDB-lite"/>
    </source>
</evidence>
<accession>A0A9N7V8Q2</accession>
<reference evidence="2" key="1">
    <citation type="submission" date="2020-03" db="EMBL/GenBank/DDBJ databases">
        <authorList>
            <person name="Weist P."/>
        </authorList>
    </citation>
    <scope>NUCLEOTIDE SEQUENCE</scope>
</reference>
<name>A0A9N7V8Q2_PLEPL</name>
<evidence type="ECO:0000313" key="3">
    <source>
        <dbReference type="Proteomes" id="UP001153269"/>
    </source>
</evidence>
<dbReference type="AlphaFoldDB" id="A0A9N7V8Q2"/>
<proteinExistence type="predicted"/>
<keyword evidence="3" id="KW-1185">Reference proteome</keyword>
<feature type="compositionally biased region" description="Pro residues" evidence="1">
    <location>
        <begin position="88"/>
        <end position="103"/>
    </location>
</feature>
<feature type="region of interest" description="Disordered" evidence="1">
    <location>
        <begin position="65"/>
        <end position="103"/>
    </location>
</feature>